<sequence>MIEPAYVIVFEKGRMLGWNNAAIPPEIGAGGWRPYVWTNHLIDAEKFGSEAAAALFGRGAIPHEEWSVVPVSMNQADCA</sequence>
<proteinExistence type="predicted"/>
<dbReference type="EMBL" id="FNUY01000008">
    <property type="protein sequence ID" value="SEG64436.1"/>
    <property type="molecule type" value="Genomic_DNA"/>
</dbReference>
<evidence type="ECO:0000313" key="1">
    <source>
        <dbReference type="EMBL" id="SEG64436.1"/>
    </source>
</evidence>
<dbReference type="OrthoDB" id="8456461at2"/>
<reference evidence="1 2" key="1">
    <citation type="submission" date="2016-10" db="EMBL/GenBank/DDBJ databases">
        <authorList>
            <person name="de Groot N.N."/>
        </authorList>
    </citation>
    <scope>NUCLEOTIDE SEQUENCE [LARGE SCALE GENOMIC DNA]</scope>
    <source>
        <strain evidence="1 2">DSM 26656</strain>
    </source>
</reference>
<organism evidence="1 2">
    <name type="scientific">Bosea lathyri</name>
    <dbReference type="NCBI Taxonomy" id="1036778"/>
    <lineage>
        <taxon>Bacteria</taxon>
        <taxon>Pseudomonadati</taxon>
        <taxon>Pseudomonadota</taxon>
        <taxon>Alphaproteobacteria</taxon>
        <taxon>Hyphomicrobiales</taxon>
        <taxon>Boseaceae</taxon>
        <taxon>Bosea</taxon>
    </lineage>
</organism>
<evidence type="ECO:0000313" key="2">
    <source>
        <dbReference type="Proteomes" id="UP000236743"/>
    </source>
</evidence>
<accession>A0A1H6BW90</accession>
<dbReference type="RefSeq" id="WP_103874061.1">
    <property type="nucleotide sequence ID" value="NZ_FNUY01000008.1"/>
</dbReference>
<dbReference type="Proteomes" id="UP000236743">
    <property type="component" value="Unassembled WGS sequence"/>
</dbReference>
<gene>
    <name evidence="1" type="ORF">SAMN04488115_10895</name>
</gene>
<protein>
    <submittedName>
        <fullName evidence="1">Uncharacterized protein</fullName>
    </submittedName>
</protein>
<name>A0A1H6BW90_9HYPH</name>
<dbReference type="AlphaFoldDB" id="A0A1H6BW90"/>
<keyword evidence="2" id="KW-1185">Reference proteome</keyword>